<sequence>VPGQRSLALHLLSSVLDKALSYICKDRTGNMTQKGNEVEKPVDWEAVWTYALGPQPELALSLR</sequence>
<proteinExistence type="predicted"/>
<gene>
    <name evidence="1" type="ORF">A2U01_0026090</name>
</gene>
<name>A0A392NZ22_9FABA</name>
<dbReference type="AlphaFoldDB" id="A0A392NZ22"/>
<dbReference type="PANTHER" id="PTHR47605:SF2">
    <property type="entry name" value="TRANSCRIPTIONAL ELONGATION REGULATOR MINIYO"/>
    <property type="match status" value="1"/>
</dbReference>
<keyword evidence="2" id="KW-1185">Reference proteome</keyword>
<dbReference type="Proteomes" id="UP000265520">
    <property type="component" value="Unassembled WGS sequence"/>
</dbReference>
<reference evidence="1 2" key="1">
    <citation type="journal article" date="2018" name="Front. Plant Sci.">
        <title>Red Clover (Trifolium pratense) and Zigzag Clover (T. medium) - A Picture of Genomic Similarities and Differences.</title>
        <authorList>
            <person name="Dluhosova J."/>
            <person name="Istvanek J."/>
            <person name="Nedelnik J."/>
            <person name="Repkova J."/>
        </authorList>
    </citation>
    <scope>NUCLEOTIDE SEQUENCE [LARGE SCALE GENOMIC DNA]</scope>
    <source>
        <strain evidence="2">cv. 10/8</strain>
        <tissue evidence="1">Leaf</tissue>
    </source>
</reference>
<comment type="caution">
    <text evidence="1">The sequence shown here is derived from an EMBL/GenBank/DDBJ whole genome shotgun (WGS) entry which is preliminary data.</text>
</comment>
<dbReference type="InterPro" id="IPR055326">
    <property type="entry name" value="MINIYO"/>
</dbReference>
<organism evidence="1 2">
    <name type="scientific">Trifolium medium</name>
    <dbReference type="NCBI Taxonomy" id="97028"/>
    <lineage>
        <taxon>Eukaryota</taxon>
        <taxon>Viridiplantae</taxon>
        <taxon>Streptophyta</taxon>
        <taxon>Embryophyta</taxon>
        <taxon>Tracheophyta</taxon>
        <taxon>Spermatophyta</taxon>
        <taxon>Magnoliopsida</taxon>
        <taxon>eudicotyledons</taxon>
        <taxon>Gunneridae</taxon>
        <taxon>Pentapetalae</taxon>
        <taxon>rosids</taxon>
        <taxon>fabids</taxon>
        <taxon>Fabales</taxon>
        <taxon>Fabaceae</taxon>
        <taxon>Papilionoideae</taxon>
        <taxon>50 kb inversion clade</taxon>
        <taxon>NPAAA clade</taxon>
        <taxon>Hologalegina</taxon>
        <taxon>IRL clade</taxon>
        <taxon>Trifolieae</taxon>
        <taxon>Trifolium</taxon>
    </lineage>
</organism>
<feature type="non-terminal residue" evidence="1">
    <location>
        <position position="1"/>
    </location>
</feature>
<evidence type="ECO:0000313" key="1">
    <source>
        <dbReference type="EMBL" id="MCI05041.1"/>
    </source>
</evidence>
<accession>A0A392NZ22</accession>
<evidence type="ECO:0000313" key="2">
    <source>
        <dbReference type="Proteomes" id="UP000265520"/>
    </source>
</evidence>
<dbReference type="PANTHER" id="PTHR47605">
    <property type="entry name" value="TRANSCRIPTIONAL ELONGATION REGULATOR MINIYO"/>
    <property type="match status" value="1"/>
</dbReference>
<dbReference type="EMBL" id="LXQA010057364">
    <property type="protein sequence ID" value="MCI05041.1"/>
    <property type="molecule type" value="Genomic_DNA"/>
</dbReference>
<protein>
    <submittedName>
        <fullName evidence="1">RNA polymerase II-associated protein</fullName>
    </submittedName>
</protein>